<protein>
    <recommendedName>
        <fullName evidence="7">Alpha-keto-acid decarboxylase</fullName>
        <ecNumber evidence="6">4.1.1.1</ecNumber>
    </recommendedName>
</protein>
<feature type="binding site" evidence="13">
    <location>
        <position position="439"/>
    </location>
    <ligand>
        <name>Mg(2+)</name>
        <dbReference type="ChEBI" id="CHEBI:18420"/>
    </ligand>
</feature>
<dbReference type="PANTHER" id="PTHR43452">
    <property type="entry name" value="PYRUVATE DECARBOXYLASE"/>
    <property type="match status" value="1"/>
</dbReference>
<dbReference type="InterPro" id="IPR012001">
    <property type="entry name" value="Thiamin_PyroP_enz_TPP-bd_dom"/>
</dbReference>
<dbReference type="PIRSF" id="PIRSF036565">
    <property type="entry name" value="Pyruvt_ip_decrb"/>
    <property type="match status" value="1"/>
</dbReference>
<dbReference type="GO" id="GO:0030976">
    <property type="term" value="F:thiamine pyrophosphate binding"/>
    <property type="evidence" value="ECO:0007669"/>
    <property type="project" value="InterPro"/>
</dbReference>
<evidence type="ECO:0000259" key="17">
    <source>
        <dbReference type="Pfam" id="PF02776"/>
    </source>
</evidence>
<comment type="cofactor">
    <cofactor evidence="2">
        <name>a metal cation</name>
        <dbReference type="ChEBI" id="CHEBI:25213"/>
    </cofactor>
</comment>
<comment type="function">
    <text evidence="4">Decarboxylates branched-chain and aromatic alpha-keto acids to aldehydes.</text>
</comment>
<accession>A0A1D8TNR6</accession>
<evidence type="ECO:0000256" key="10">
    <source>
        <dbReference type="ARBA" id="ARBA00022842"/>
    </source>
</evidence>
<dbReference type="FunFam" id="3.40.50.1220:FF:000009">
    <property type="entry name" value="Pyruvate decarboxylase 1"/>
    <property type="match status" value="1"/>
</dbReference>
<dbReference type="InterPro" id="IPR047213">
    <property type="entry name" value="TPP_PYR_PDC_IPDC-like"/>
</dbReference>
<evidence type="ECO:0000256" key="12">
    <source>
        <dbReference type="ARBA" id="ARBA00023239"/>
    </source>
</evidence>
<dbReference type="PROSITE" id="PS00187">
    <property type="entry name" value="TPP_ENZYMES"/>
    <property type="match status" value="1"/>
</dbReference>
<dbReference type="AlphaFoldDB" id="A0A1D8TNR6"/>
<name>A0A1D8TNR6_9CYAN</name>
<evidence type="ECO:0000256" key="4">
    <source>
        <dbReference type="ARBA" id="ARBA00002938"/>
    </source>
</evidence>
<dbReference type="PANTHER" id="PTHR43452:SF30">
    <property type="entry name" value="PYRUVATE DECARBOXYLASE ISOZYME 1-RELATED"/>
    <property type="match status" value="1"/>
</dbReference>
<dbReference type="InterPro" id="IPR012000">
    <property type="entry name" value="Thiamin_PyroP_enz_cen_dom"/>
</dbReference>
<dbReference type="Gene3D" id="3.40.50.970">
    <property type="match status" value="2"/>
</dbReference>
<dbReference type="InterPro" id="IPR029035">
    <property type="entry name" value="DHS-like_NAD/FAD-binding_dom"/>
</dbReference>
<evidence type="ECO:0000256" key="14">
    <source>
        <dbReference type="RuleBase" id="RU362132"/>
    </source>
</evidence>
<comment type="cofactor">
    <cofactor evidence="3">
        <name>thiamine diphosphate</name>
        <dbReference type="ChEBI" id="CHEBI:58937"/>
    </cofactor>
</comment>
<dbReference type="InterPro" id="IPR012110">
    <property type="entry name" value="PDC/IPDC-like"/>
</dbReference>
<dbReference type="GO" id="GO:0005829">
    <property type="term" value="C:cytosol"/>
    <property type="evidence" value="ECO:0007669"/>
    <property type="project" value="TreeGrafter"/>
</dbReference>
<reference evidence="19" key="1">
    <citation type="submission" date="2016-10" db="EMBL/GenBank/DDBJ databases">
        <title>Comparative genomics uncovers the prolific and rare metabolic potential of the cyanobacterial genus Moorea.</title>
        <authorList>
            <person name="Leao T."/>
            <person name="Castelao G."/>
            <person name="Korobeynikov A."/>
            <person name="Monroe E.A."/>
            <person name="Podell S."/>
            <person name="Glukhov E."/>
            <person name="Allen E."/>
            <person name="Gerwick W.H."/>
            <person name="Gerwick L."/>
        </authorList>
    </citation>
    <scope>NUCLEOTIDE SEQUENCE [LARGE SCALE GENOMIC DNA]</scope>
    <source>
        <strain evidence="19">PAL-8-15-08-1</strain>
    </source>
</reference>
<evidence type="ECO:0000256" key="8">
    <source>
        <dbReference type="ARBA" id="ARBA00022723"/>
    </source>
</evidence>
<dbReference type="InterPro" id="IPR029061">
    <property type="entry name" value="THDP-binding"/>
</dbReference>
<dbReference type="EMBL" id="CP017599">
    <property type="protein sequence ID" value="AOW99233.1"/>
    <property type="molecule type" value="Genomic_DNA"/>
</dbReference>
<evidence type="ECO:0000256" key="3">
    <source>
        <dbReference type="ARBA" id="ARBA00001964"/>
    </source>
</evidence>
<dbReference type="Pfam" id="PF00205">
    <property type="entry name" value="TPP_enzyme_M"/>
    <property type="match status" value="1"/>
</dbReference>
<evidence type="ECO:0000313" key="19">
    <source>
        <dbReference type="Proteomes" id="UP000177870"/>
    </source>
</evidence>
<keyword evidence="8 13" id="KW-0479">Metal-binding</keyword>
<evidence type="ECO:0000256" key="11">
    <source>
        <dbReference type="ARBA" id="ARBA00023052"/>
    </source>
</evidence>
<dbReference type="InterPro" id="IPR011766">
    <property type="entry name" value="TPP_enzyme_TPP-bd"/>
</dbReference>
<evidence type="ECO:0000256" key="9">
    <source>
        <dbReference type="ARBA" id="ARBA00022793"/>
    </source>
</evidence>
<dbReference type="RefSeq" id="WP_070391721.1">
    <property type="nucleotide sequence ID" value="NZ_CP017599.1"/>
</dbReference>
<feature type="domain" description="Thiamine pyrophosphate enzyme TPP-binding" evidence="16">
    <location>
        <begin position="400"/>
        <end position="528"/>
    </location>
</feature>
<evidence type="ECO:0000313" key="18">
    <source>
        <dbReference type="EMBL" id="AOW99233.1"/>
    </source>
</evidence>
<comment type="catalytic activity">
    <reaction evidence="1">
        <text>a 2-oxocarboxylate + H(+) = an aldehyde + CO2</text>
        <dbReference type="Rhea" id="RHEA:11628"/>
        <dbReference type="ChEBI" id="CHEBI:15378"/>
        <dbReference type="ChEBI" id="CHEBI:16526"/>
        <dbReference type="ChEBI" id="CHEBI:17478"/>
        <dbReference type="ChEBI" id="CHEBI:35179"/>
        <dbReference type="EC" id="4.1.1.1"/>
    </reaction>
</comment>
<keyword evidence="10 13" id="KW-0460">Magnesium</keyword>
<dbReference type="STRING" id="1458985.BJP34_06975"/>
<dbReference type="Pfam" id="PF02775">
    <property type="entry name" value="TPP_enzyme_C"/>
    <property type="match status" value="1"/>
</dbReference>
<dbReference type="KEGG" id="mpro:BJP34_06975"/>
<dbReference type="InterPro" id="IPR047214">
    <property type="entry name" value="TPP_PDC_IPDC"/>
</dbReference>
<dbReference type="EC" id="4.1.1.1" evidence="6"/>
<feature type="domain" description="Thiamine pyrophosphate enzyme N-terminal TPP-binding" evidence="17">
    <location>
        <begin position="8"/>
        <end position="112"/>
    </location>
</feature>
<keyword evidence="9" id="KW-0210">Decarboxylase</keyword>
<dbReference type="GO" id="GO:0000949">
    <property type="term" value="P:aromatic amino acid family catabolic process to alcohol via Ehrlich pathway"/>
    <property type="evidence" value="ECO:0007669"/>
    <property type="project" value="TreeGrafter"/>
</dbReference>
<dbReference type="Gene3D" id="3.40.50.1220">
    <property type="entry name" value="TPP-binding domain"/>
    <property type="match status" value="1"/>
</dbReference>
<feature type="binding site" evidence="13">
    <location>
        <position position="468"/>
    </location>
    <ligand>
        <name>Mg(2+)</name>
        <dbReference type="ChEBI" id="CHEBI:18420"/>
    </ligand>
</feature>
<sequence length="554" mass="60682">MAQSDVVTVGQYLTQRLQAAGVKHIFGVVGDYVLGLMDVLLDSSVELIYTCNELNAGYAADAYARLNGVGGLCVTYNVGGLSLVNAVAGAYAELVPLIVISGAPNSSQRQQKLLLHHTAGNYNLQLEIFEKITVAAVRLTSPSQAARQIDQTIAACLRHRRPVYIEIPSDIVNQPCPVTGERDLPEAPIMDIHALSEAVEEAVSLLEQSQHPVIIAGVELHRYGIAEQLTNLLEQTGYPFATTLLGKSIISESHPQFIGSYAGAFSQEYVRQRVETADCILCLGAFMSDINLGGFTAQLPEERLINANSDKVKIKHHFYSPVYLADFIAGLTAKLKKKKSDVLDIKPAIESLSKRFESQPEQKLTNARFYERITHFIDDDSIVIAETGDALIATVDLVLQGDSDYIGQALYTSIGFSVPACLGVALAVPNRRPIVFVGDGAFQMTCQELSTIIRHQLNPIIFLINNDGYTIERAIHEGSYNNIQPWKYHQLPQVFGNSWSCQVRTEGELEQALEQAKVNHNSISFIEVHLARLDCSDGVKRLGKALSAMQGLSE</sequence>
<evidence type="ECO:0000256" key="1">
    <source>
        <dbReference type="ARBA" id="ARBA00001041"/>
    </source>
</evidence>
<dbReference type="Pfam" id="PF02776">
    <property type="entry name" value="TPP_enzyme_N"/>
    <property type="match status" value="1"/>
</dbReference>
<comment type="cofactor">
    <cofactor evidence="13">
        <name>Mg(2+)</name>
        <dbReference type="ChEBI" id="CHEBI:18420"/>
    </cofactor>
    <text evidence="13">Binds 1 Mg(2+) per subunit.</text>
</comment>
<keyword evidence="12" id="KW-0456">Lyase</keyword>
<dbReference type="FunFam" id="3.40.50.970:FF:000024">
    <property type="entry name" value="Pyruvate decarboxylase isozyme"/>
    <property type="match status" value="1"/>
</dbReference>
<evidence type="ECO:0000259" key="16">
    <source>
        <dbReference type="Pfam" id="PF02775"/>
    </source>
</evidence>
<evidence type="ECO:0000256" key="13">
    <source>
        <dbReference type="PIRSR" id="PIRSR036565-2"/>
    </source>
</evidence>
<gene>
    <name evidence="18" type="ORF">BJP34_06975</name>
</gene>
<proteinExistence type="inferred from homology"/>
<dbReference type="SUPFAM" id="SSF52467">
    <property type="entry name" value="DHS-like NAD/FAD-binding domain"/>
    <property type="match status" value="1"/>
</dbReference>
<evidence type="ECO:0000256" key="6">
    <source>
        <dbReference type="ARBA" id="ARBA00013202"/>
    </source>
</evidence>
<dbReference type="OrthoDB" id="4494979at2"/>
<dbReference type="Proteomes" id="UP000177870">
    <property type="component" value="Chromosome"/>
</dbReference>
<dbReference type="GO" id="GO:0004737">
    <property type="term" value="F:pyruvate decarboxylase activity"/>
    <property type="evidence" value="ECO:0007669"/>
    <property type="project" value="UniProtKB-EC"/>
</dbReference>
<keyword evidence="11 14" id="KW-0786">Thiamine pyrophosphate</keyword>
<dbReference type="GO" id="GO:0000287">
    <property type="term" value="F:magnesium ion binding"/>
    <property type="evidence" value="ECO:0007669"/>
    <property type="project" value="InterPro"/>
</dbReference>
<comment type="similarity">
    <text evidence="5 14">Belongs to the TPP enzyme family.</text>
</comment>
<dbReference type="CDD" id="cd02005">
    <property type="entry name" value="TPP_PDC_IPDC"/>
    <property type="match status" value="1"/>
</dbReference>
<dbReference type="CDD" id="cd07038">
    <property type="entry name" value="TPP_PYR_PDC_IPDC_like"/>
    <property type="match status" value="1"/>
</dbReference>
<evidence type="ECO:0000256" key="7">
    <source>
        <dbReference type="ARBA" id="ARBA00020054"/>
    </source>
</evidence>
<organism evidence="18 19">
    <name type="scientific">Moorena producens PAL-8-15-08-1</name>
    <dbReference type="NCBI Taxonomy" id="1458985"/>
    <lineage>
        <taxon>Bacteria</taxon>
        <taxon>Bacillati</taxon>
        <taxon>Cyanobacteriota</taxon>
        <taxon>Cyanophyceae</taxon>
        <taxon>Coleofasciculales</taxon>
        <taxon>Coleofasciculaceae</taxon>
        <taxon>Moorena</taxon>
    </lineage>
</organism>
<feature type="domain" description="Thiamine pyrophosphate enzyme central" evidence="15">
    <location>
        <begin position="199"/>
        <end position="318"/>
    </location>
</feature>
<evidence type="ECO:0000256" key="5">
    <source>
        <dbReference type="ARBA" id="ARBA00007812"/>
    </source>
</evidence>
<dbReference type="SUPFAM" id="SSF52518">
    <property type="entry name" value="Thiamin diphosphate-binding fold (THDP-binding)"/>
    <property type="match status" value="2"/>
</dbReference>
<evidence type="ECO:0000256" key="2">
    <source>
        <dbReference type="ARBA" id="ARBA00001920"/>
    </source>
</evidence>
<feature type="binding site" evidence="13">
    <location>
        <position position="466"/>
    </location>
    <ligand>
        <name>Mg(2+)</name>
        <dbReference type="ChEBI" id="CHEBI:18420"/>
    </ligand>
</feature>
<dbReference type="InterPro" id="IPR000399">
    <property type="entry name" value="TPP-bd_CS"/>
</dbReference>
<evidence type="ECO:0000259" key="15">
    <source>
        <dbReference type="Pfam" id="PF00205"/>
    </source>
</evidence>